<dbReference type="Proteomes" id="UP001500622">
    <property type="component" value="Unassembled WGS sequence"/>
</dbReference>
<keyword evidence="1" id="KW-0456">Lyase</keyword>
<dbReference type="SUPFAM" id="SSF51556">
    <property type="entry name" value="Metallo-dependent hydrolases"/>
    <property type="match status" value="1"/>
</dbReference>
<evidence type="ECO:0000313" key="3">
    <source>
        <dbReference type="EMBL" id="GAA4415813.1"/>
    </source>
</evidence>
<dbReference type="InterPro" id="IPR006680">
    <property type="entry name" value="Amidohydro-rel"/>
</dbReference>
<evidence type="ECO:0000259" key="2">
    <source>
        <dbReference type="Pfam" id="PF04909"/>
    </source>
</evidence>
<proteinExistence type="predicted"/>
<sequence>MIVDAHTHLLPKDYPADAPECFPHMEPIEGSDDRLLVFGKMRFPAKEVFFEAERRVEAMDASGVDTEVVSPMPPLLRYDLPAADGLALARHVNDFAAELSSHAPERIIGLGMVPMQDPDAATAELAAIADAGLPGVEIASNILGSSIGEEKFLPFFTEAERLGLSIFVHAMPAPIDRLPTSAMGTYVVGIEGMYAAASMMLGGTAAALPDLRISFSHAAGGLAMMLPRANYFWGGSWNEEPKDLERAVMPDDGPSPLELARRFYYDSMVFDRRTIQYLVELLGADRLLLGSDFPAMPREDPASKTARSLELPEDQWEDLSWRNAMRWLGRDPVTAGVAAPQAQEASAR</sequence>
<protein>
    <submittedName>
        <fullName evidence="3">Amidohydrolase family protein</fullName>
    </submittedName>
</protein>
<dbReference type="PANTHER" id="PTHR21240">
    <property type="entry name" value="2-AMINO-3-CARBOXYLMUCONATE-6-SEMIALDEHYDE DECARBOXYLASE"/>
    <property type="match status" value="1"/>
</dbReference>
<accession>A0ABP8KT48</accession>
<reference evidence="4" key="1">
    <citation type="journal article" date="2019" name="Int. J. Syst. Evol. Microbiol.">
        <title>The Global Catalogue of Microorganisms (GCM) 10K type strain sequencing project: providing services to taxonomists for standard genome sequencing and annotation.</title>
        <authorList>
            <consortium name="The Broad Institute Genomics Platform"/>
            <consortium name="The Broad Institute Genome Sequencing Center for Infectious Disease"/>
            <person name="Wu L."/>
            <person name="Ma J."/>
        </authorList>
    </citation>
    <scope>NUCLEOTIDE SEQUENCE [LARGE SCALE GENOMIC DNA]</scope>
    <source>
        <strain evidence="4">JCM 17810</strain>
    </source>
</reference>
<dbReference type="EMBL" id="BAABGN010000001">
    <property type="protein sequence ID" value="GAA4415813.1"/>
    <property type="molecule type" value="Genomic_DNA"/>
</dbReference>
<organism evidence="3 4">
    <name type="scientific">Georgenia halophila</name>
    <dbReference type="NCBI Taxonomy" id="620889"/>
    <lineage>
        <taxon>Bacteria</taxon>
        <taxon>Bacillati</taxon>
        <taxon>Actinomycetota</taxon>
        <taxon>Actinomycetes</taxon>
        <taxon>Micrococcales</taxon>
        <taxon>Bogoriellaceae</taxon>
        <taxon>Georgenia</taxon>
    </lineage>
</organism>
<evidence type="ECO:0000256" key="1">
    <source>
        <dbReference type="ARBA" id="ARBA00023239"/>
    </source>
</evidence>
<dbReference type="Pfam" id="PF04909">
    <property type="entry name" value="Amidohydro_2"/>
    <property type="match status" value="1"/>
</dbReference>
<dbReference type="InterPro" id="IPR032465">
    <property type="entry name" value="ACMSD"/>
</dbReference>
<dbReference type="Gene3D" id="3.20.20.140">
    <property type="entry name" value="Metal-dependent hydrolases"/>
    <property type="match status" value="1"/>
</dbReference>
<dbReference type="PANTHER" id="PTHR21240:SF28">
    <property type="entry name" value="ISO-OROTATE DECARBOXYLASE (EUROFUNG)"/>
    <property type="match status" value="1"/>
</dbReference>
<dbReference type="InterPro" id="IPR032466">
    <property type="entry name" value="Metal_Hydrolase"/>
</dbReference>
<name>A0ABP8KT48_9MICO</name>
<dbReference type="RefSeq" id="WP_345214675.1">
    <property type="nucleotide sequence ID" value="NZ_BAABGN010000001.1"/>
</dbReference>
<evidence type="ECO:0000313" key="4">
    <source>
        <dbReference type="Proteomes" id="UP001500622"/>
    </source>
</evidence>
<comment type="caution">
    <text evidence="3">The sequence shown here is derived from an EMBL/GenBank/DDBJ whole genome shotgun (WGS) entry which is preliminary data.</text>
</comment>
<feature type="domain" description="Amidohydrolase-related" evidence="2">
    <location>
        <begin position="3"/>
        <end position="329"/>
    </location>
</feature>
<keyword evidence="4" id="KW-1185">Reference proteome</keyword>
<gene>
    <name evidence="3" type="ORF">GCM10023169_02510</name>
</gene>